<gene>
    <name evidence="2" type="ORF">TEA_012516</name>
</gene>
<dbReference type="EMBL" id="SDRB02007868">
    <property type="protein sequence ID" value="THG10488.1"/>
    <property type="molecule type" value="Genomic_DNA"/>
</dbReference>
<organism evidence="2 3">
    <name type="scientific">Camellia sinensis var. sinensis</name>
    <name type="common">China tea</name>
    <dbReference type="NCBI Taxonomy" id="542762"/>
    <lineage>
        <taxon>Eukaryota</taxon>
        <taxon>Viridiplantae</taxon>
        <taxon>Streptophyta</taxon>
        <taxon>Embryophyta</taxon>
        <taxon>Tracheophyta</taxon>
        <taxon>Spermatophyta</taxon>
        <taxon>Magnoliopsida</taxon>
        <taxon>eudicotyledons</taxon>
        <taxon>Gunneridae</taxon>
        <taxon>Pentapetalae</taxon>
        <taxon>asterids</taxon>
        <taxon>Ericales</taxon>
        <taxon>Theaceae</taxon>
        <taxon>Camellia</taxon>
    </lineage>
</organism>
<dbReference type="GO" id="GO:0006952">
    <property type="term" value="P:defense response"/>
    <property type="evidence" value="ECO:0007669"/>
    <property type="project" value="InterPro"/>
</dbReference>
<reference evidence="2 3" key="1">
    <citation type="journal article" date="2018" name="Proc. Natl. Acad. Sci. U.S.A.">
        <title>Draft genome sequence of Camellia sinensis var. sinensis provides insights into the evolution of the tea genome and tea quality.</title>
        <authorList>
            <person name="Wei C."/>
            <person name="Yang H."/>
            <person name="Wang S."/>
            <person name="Zhao J."/>
            <person name="Liu C."/>
            <person name="Gao L."/>
            <person name="Xia E."/>
            <person name="Lu Y."/>
            <person name="Tai Y."/>
            <person name="She G."/>
            <person name="Sun J."/>
            <person name="Cao H."/>
            <person name="Tong W."/>
            <person name="Gao Q."/>
            <person name="Li Y."/>
            <person name="Deng W."/>
            <person name="Jiang X."/>
            <person name="Wang W."/>
            <person name="Chen Q."/>
            <person name="Zhang S."/>
            <person name="Li H."/>
            <person name="Wu J."/>
            <person name="Wang P."/>
            <person name="Li P."/>
            <person name="Shi C."/>
            <person name="Zheng F."/>
            <person name="Jian J."/>
            <person name="Huang B."/>
            <person name="Shan D."/>
            <person name="Shi M."/>
            <person name="Fang C."/>
            <person name="Yue Y."/>
            <person name="Li F."/>
            <person name="Li D."/>
            <person name="Wei S."/>
            <person name="Han B."/>
            <person name="Jiang C."/>
            <person name="Yin Y."/>
            <person name="Xia T."/>
            <person name="Zhang Z."/>
            <person name="Bennetzen J.L."/>
            <person name="Zhao S."/>
            <person name="Wan X."/>
        </authorList>
    </citation>
    <scope>NUCLEOTIDE SEQUENCE [LARGE SCALE GENOMIC DNA]</scope>
    <source>
        <strain evidence="3">cv. Shuchazao</strain>
        <tissue evidence="2">Leaf</tissue>
    </source>
</reference>
<name>A0A4S4E3N7_CAMSN</name>
<dbReference type="Proteomes" id="UP000306102">
    <property type="component" value="Unassembled WGS sequence"/>
</dbReference>
<dbReference type="GO" id="GO:0010150">
    <property type="term" value="P:leaf senescence"/>
    <property type="evidence" value="ECO:0007669"/>
    <property type="project" value="InterPro"/>
</dbReference>
<dbReference type="GO" id="GO:0010090">
    <property type="term" value="P:trichome morphogenesis"/>
    <property type="evidence" value="ECO:0007669"/>
    <property type="project" value="InterPro"/>
</dbReference>
<evidence type="ECO:0000313" key="3">
    <source>
        <dbReference type="Proteomes" id="UP000306102"/>
    </source>
</evidence>
<feature type="region of interest" description="Disordered" evidence="1">
    <location>
        <begin position="1"/>
        <end position="51"/>
    </location>
</feature>
<evidence type="ECO:0000256" key="1">
    <source>
        <dbReference type="SAM" id="MobiDB-lite"/>
    </source>
</evidence>
<comment type="caution">
    <text evidence="2">The sequence shown here is derived from an EMBL/GenBank/DDBJ whole genome shotgun (WGS) entry which is preliminary data.</text>
</comment>
<keyword evidence="3" id="KW-1185">Reference proteome</keyword>
<feature type="compositionally biased region" description="Low complexity" evidence="1">
    <location>
        <begin position="13"/>
        <end position="32"/>
    </location>
</feature>
<sequence>MDAPPPSSKPLHSPTVASTDAPPTAASAVAVDSNSTAEILPPSKPTINGGKSITIKTKKNQKKKKKLFMDGSEATSSSTSSVCSTSHSIQRGVRVATKQRNPRVLIASARQKECDVEALALPLGMSIAAVVAQTLYMNLKSRAFGCPDVPPHAFDLPTCICIGVKVQSMSITFWHGFWVIHGYGAYGSQVLERKYATRETMAVDHLSKICSLAVRESLANVFGDNKFELFVRNFEKSFRSTLMTLRLINESSQYIGEHPRYSNKENDYLDVIPPMSLNKEHGFSCSSSIKACHSEEAEEHFGTLEEREQNMQIDSKTQELVLHGGGINRQLSCVSSFTNRSVINQSVFSTLEKSVIEQTRSNDLKAFEIGLITKKLQLKEKQLSLNSDLNFLERCKLSMGISKASFKAEKFKNELEETRHAVLLKTCIDCLVAGLLIMLASVAYGAYVYSHNRLTEATASCTPSEVISVLIRIGSISEVQVLVGGPKPHGICQFRTANPVVSGSSCQPYAIWHVNDLGNCVFASPAFCDVYTDNANYLHSLASICLWFCRQALHRHNGGKWISLALVLGSSMLFAFIFKCLDLGFVPYSPWSHYRVSRAKQQYNSPLLDQAIFVLCHHASVSTIAMCVDSVEMTMVVDSVEMGMVVDSVEMAMVSQAYDSVRPVF</sequence>
<proteinExistence type="predicted"/>
<dbReference type="STRING" id="542762.A0A4S4E3N7"/>
<accession>A0A4S4E3N7</accession>
<dbReference type="PANTHER" id="PTHR35322">
    <property type="entry name" value="PROTEIN CPR-5"/>
    <property type="match status" value="1"/>
</dbReference>
<dbReference type="AlphaFoldDB" id="A0A4S4E3N7"/>
<protein>
    <submittedName>
        <fullName evidence="2">Uncharacterized protein</fullName>
    </submittedName>
</protein>
<evidence type="ECO:0000313" key="2">
    <source>
        <dbReference type="EMBL" id="THG10488.1"/>
    </source>
</evidence>
<dbReference type="InterPro" id="IPR044708">
    <property type="entry name" value="CPR5"/>
</dbReference>
<dbReference type="PANTHER" id="PTHR35322:SF2">
    <property type="entry name" value="PROTEIN CPR-5"/>
    <property type="match status" value="1"/>
</dbReference>